<dbReference type="PANTHER" id="PTHR37244">
    <property type="entry name" value="NADP-SPECIFIC GLUTAMATE DEHYDROGENASE"/>
    <property type="match status" value="1"/>
</dbReference>
<reference evidence="1 2" key="1">
    <citation type="submission" date="2020-08" db="EMBL/GenBank/DDBJ databases">
        <title>Plant Genome Project.</title>
        <authorList>
            <person name="Zhang R.-G."/>
        </authorList>
    </citation>
    <scope>NUCLEOTIDE SEQUENCE [LARGE SCALE GENOMIC DNA]</scope>
    <source>
        <tissue evidence="1">Rhizome</tissue>
    </source>
</reference>
<dbReference type="AlphaFoldDB" id="A0A8J5LT21"/>
<keyword evidence="2" id="KW-1185">Reference proteome</keyword>
<dbReference type="Proteomes" id="UP000734854">
    <property type="component" value="Unassembled WGS sequence"/>
</dbReference>
<comment type="caution">
    <text evidence="1">The sequence shown here is derived from an EMBL/GenBank/DDBJ whole genome shotgun (WGS) entry which is preliminary data.</text>
</comment>
<dbReference type="EMBL" id="JACMSC010000005">
    <property type="protein sequence ID" value="KAG6522345.1"/>
    <property type="molecule type" value="Genomic_DNA"/>
</dbReference>
<accession>A0A8J5LT21</accession>
<protein>
    <submittedName>
        <fullName evidence="1">Uncharacterized protein</fullName>
    </submittedName>
</protein>
<proteinExistence type="predicted"/>
<organism evidence="1 2">
    <name type="scientific">Zingiber officinale</name>
    <name type="common">Ginger</name>
    <name type="synonym">Amomum zingiber</name>
    <dbReference type="NCBI Taxonomy" id="94328"/>
    <lineage>
        <taxon>Eukaryota</taxon>
        <taxon>Viridiplantae</taxon>
        <taxon>Streptophyta</taxon>
        <taxon>Embryophyta</taxon>
        <taxon>Tracheophyta</taxon>
        <taxon>Spermatophyta</taxon>
        <taxon>Magnoliopsida</taxon>
        <taxon>Liliopsida</taxon>
        <taxon>Zingiberales</taxon>
        <taxon>Zingiberaceae</taxon>
        <taxon>Zingiber</taxon>
    </lineage>
</organism>
<name>A0A8J5LT21_ZINOF</name>
<sequence>MCRSTMERIARYEPLKIRGFYLRVPVAARQIPLAEATTLVFLPRIDGNLLEVNGSRIRAEAAAIVPLHRIRSAEGGDGSEAVFGSTDRVMTGEGVRFEAYIGDEKALGGVFRRGDGGWEMELRCSTEGDAGVAAAADVWVVGEKGLSMRQSAVGVSRRGRRKRLCLRLEEIPEEEEGCRCLCCEEEESGWEIVGSKEGDFEEEDVELGLEGVRWAVDVGIWVVCLGVGLWSKVEGLKRSTCI</sequence>
<evidence type="ECO:0000313" key="2">
    <source>
        <dbReference type="Proteomes" id="UP000734854"/>
    </source>
</evidence>
<gene>
    <name evidence="1" type="ORF">ZIOFF_019484</name>
</gene>
<dbReference type="PANTHER" id="PTHR37244:SF1">
    <property type="entry name" value="NADP-SPECIFIC GLUTAMATE DEHYDROGENASE"/>
    <property type="match status" value="1"/>
</dbReference>
<evidence type="ECO:0000313" key="1">
    <source>
        <dbReference type="EMBL" id="KAG6522345.1"/>
    </source>
</evidence>